<feature type="region of interest" description="Disordered" evidence="2">
    <location>
        <begin position="1572"/>
        <end position="1604"/>
    </location>
</feature>
<evidence type="ECO:0000259" key="4">
    <source>
        <dbReference type="Pfam" id="PF25023"/>
    </source>
</evidence>
<feature type="compositionally biased region" description="Low complexity" evidence="2">
    <location>
        <begin position="1942"/>
        <end position="1965"/>
    </location>
</feature>
<dbReference type="InterPro" id="IPR022385">
    <property type="entry name" value="Rhs_assc_core"/>
</dbReference>
<feature type="domain" description="Teneurin-like YD-shell" evidence="4">
    <location>
        <begin position="1576"/>
        <end position="1822"/>
    </location>
</feature>
<reference evidence="5 6" key="1">
    <citation type="submission" date="2019-03" db="EMBL/GenBank/DDBJ databases">
        <title>Draft genome sequences of novel Actinobacteria.</title>
        <authorList>
            <person name="Sahin N."/>
            <person name="Ay H."/>
            <person name="Saygin H."/>
        </authorList>
    </citation>
    <scope>NUCLEOTIDE SEQUENCE [LARGE SCALE GENOMIC DNA]</scope>
    <source>
        <strain evidence="5 6">JCM 13523</strain>
    </source>
</reference>
<keyword evidence="3" id="KW-0472">Membrane</keyword>
<proteinExistence type="predicted"/>
<evidence type="ECO:0000256" key="2">
    <source>
        <dbReference type="SAM" id="MobiDB-lite"/>
    </source>
</evidence>
<evidence type="ECO:0000313" key="6">
    <source>
        <dbReference type="Proteomes" id="UP000295124"/>
    </source>
</evidence>
<keyword evidence="3" id="KW-0812">Transmembrane</keyword>
<feature type="compositionally biased region" description="Low complexity" evidence="2">
    <location>
        <begin position="1974"/>
        <end position="1985"/>
    </location>
</feature>
<accession>A0A4R4ZI51</accession>
<evidence type="ECO:0000313" key="5">
    <source>
        <dbReference type="EMBL" id="TDD57716.1"/>
    </source>
</evidence>
<dbReference type="Pfam" id="PF25023">
    <property type="entry name" value="TEN_YD-shell"/>
    <property type="match status" value="1"/>
</dbReference>
<dbReference type="OrthoDB" id="5150353at2"/>
<feature type="region of interest" description="Disordered" evidence="2">
    <location>
        <begin position="56"/>
        <end position="82"/>
    </location>
</feature>
<protein>
    <recommendedName>
        <fullName evidence="4">Teneurin-like YD-shell domain-containing protein</fullName>
    </recommendedName>
</protein>
<dbReference type="NCBIfam" id="TIGR01643">
    <property type="entry name" value="YD_repeat_2x"/>
    <property type="match status" value="2"/>
</dbReference>
<feature type="compositionally biased region" description="Polar residues" evidence="2">
    <location>
        <begin position="873"/>
        <end position="892"/>
    </location>
</feature>
<feature type="compositionally biased region" description="Basic and acidic residues" evidence="2">
    <location>
        <begin position="1578"/>
        <end position="1589"/>
    </location>
</feature>
<evidence type="ECO:0000256" key="1">
    <source>
        <dbReference type="ARBA" id="ARBA00022737"/>
    </source>
</evidence>
<gene>
    <name evidence="5" type="ORF">E1263_22395</name>
</gene>
<dbReference type="PANTHER" id="PTHR32305">
    <property type="match status" value="1"/>
</dbReference>
<dbReference type="Pfam" id="PF05593">
    <property type="entry name" value="RHS_repeat"/>
    <property type="match status" value="1"/>
</dbReference>
<dbReference type="InterPro" id="IPR006530">
    <property type="entry name" value="YD"/>
</dbReference>
<keyword evidence="3" id="KW-1133">Transmembrane helix</keyword>
<feature type="region of interest" description="Disordered" evidence="2">
    <location>
        <begin position="1927"/>
        <end position="2024"/>
    </location>
</feature>
<feature type="transmembrane region" description="Helical" evidence="3">
    <location>
        <begin position="1831"/>
        <end position="1854"/>
    </location>
</feature>
<dbReference type="EMBL" id="SMKX01000067">
    <property type="protein sequence ID" value="TDD57716.1"/>
    <property type="molecule type" value="Genomic_DNA"/>
</dbReference>
<organism evidence="5 6">
    <name type="scientific">Kribbella antibiotica</name>
    <dbReference type="NCBI Taxonomy" id="190195"/>
    <lineage>
        <taxon>Bacteria</taxon>
        <taxon>Bacillati</taxon>
        <taxon>Actinomycetota</taxon>
        <taxon>Actinomycetes</taxon>
        <taxon>Propionibacteriales</taxon>
        <taxon>Kribbellaceae</taxon>
        <taxon>Kribbella</taxon>
    </lineage>
</organism>
<feature type="transmembrane region" description="Helical" evidence="3">
    <location>
        <begin position="1887"/>
        <end position="1911"/>
    </location>
</feature>
<keyword evidence="6" id="KW-1185">Reference proteome</keyword>
<dbReference type="Proteomes" id="UP000295124">
    <property type="component" value="Unassembled WGS sequence"/>
</dbReference>
<dbReference type="Gene3D" id="2.180.10.10">
    <property type="entry name" value="RHS repeat-associated core"/>
    <property type="match status" value="1"/>
</dbReference>
<sequence>MPSRRFRSNLVTAIAAGLTITLVLSTQQQGLTAAAATRSDPEFKSTEYKSIDGRTAKAVPRPASKTADREFHGTPATRWPSAGSAEVAVPAPAANGTWQLALNGGRVNQRAKAGQLPVWVAPTSATAREVLAKGTSSAPAKVKVDLVGRRGDALELKLTRADGTAKSGQVTVGVDYREFRDTYGGDWATRLRFTTEQDGKTVVVPSRNNGNGDVIADVPVGAQPQTVMVAAGESSGAGDYKKPESGDGASTWSIGGSSGDFEWQMPLDTPPATGGPEPTVGLNYSSGALDGLSSATNNQTSQIGQGFTTSGGGSIERKYRSCGKDLNGNNGTRKTGDLCFAGDSMNISVNGKSGDLVLAKKDASGEVWRMRGDDGAIIERLSGATNGDEGVAAADKGEYWRMTSSNGTKYYFGLNRLPGWTTGKEETKSAFTVPVFGNNSGEQCNKTAFADSWCQQAYEWQLDYVVDPNGNTMSLFYNTEIDRYARNLTKASVSTYVRAGNIKRIEYGQIDGQVFAQKPVAQVLFTTAERCTPLPCGPTQKATYPDTPWDLTCASTTNCDNHYTATFWTQLRLDKVTTQVWRAATSKHEDVQSWSLRQEYLRGDNSSPSLWLKEITPIGLVGTPVQMPTTSFDGIPLANRVDTGSDTVPPLEWFRINAVHGGTGGDVAVNYGPIDCLPTGLPAPDNNDRRCRPQKWSLLDSSPDRTDWFHKYVVTSVQETDRTVAANDPWQAPVPVVTTVQYLDKPAWRFEEQDAGTDLKESTWSQWRGFGRVKVIKGRADETQSVSESLYFRGLDGDRTAAGGVKDVKITDSTGAAVEDINEYAGQAREQLTYNGATVINKSIADYYISAPTATMTRPWGTLTSRYSGQKQVTQYQPTDTGTLKVDTQNSYDAGGRLTSKDEAGDLADTTDDSCTRYTYVENPTKNLRELPARLQQVAKRCDQPFANTDVLADERLFYDDATSPTATPVRGQVTRAERLAGFDTAGEPKYELVYTAKYDTQGRQTESVDALNRPNRRAYNPTYGPITKITDTAPNGQQVITELEPAFGTETAVQMPDGRRGVRQLDAVGRVSKTWDSGHPATGPADLELDYKLRDDGPSMVTTKRRVKNAATNVTSYDISYDLYDGLGRVRQTHEQSPRGGWLVTDNRYDSRGLETKVNGPYYTATLAEGELKVVDEATLPKQEVNVWDAAERPKSQTFRSMGVQKWSIEHTISTNKQTIDPPTGQTPTTRIMDADGNLTELRQYKGDSATGDYDSTKYAYWPSGSLKSVTDPAGSVWSYKYDTQGRKIEENDPDKGISKYEYDAADQLVSTTDSRGVKLYTSYDNSGRKTATRLNAPDGPLQSEWKYDSLAAGRPTSSTRYVTKDGKTEAYTSAISGYDASGRVTGTTLTLPASEGKLAGSYTVGQTYTDDGQVATRSLPAAGGLGAETLNLGYNNQGLPTSLAGQDTYVRQLAYTPFEDADVLTLGTASGPFVQQKFEYDQITRRVSRVVVDKELSPKRVSDTRYDYDPGGNIKKISDIAPAESGDATDTQCFDYDYLSRLTKAWTPKPGADNSAGDCAAAQDLGGPAPYAQEWTFDKAGNRKSEKTTTPAGTTTSTYEYGSGKPHALTSVTSTGPAGTKTKTFSYDEVGNTTRRTANGVDEVLEWDAENQLVGTTKGAASTSAVYDADGGRLIRRDSSGTTLYVGETELRLDKAGQTVTGTRYYGFGDRVIAVRSGAKLSWLLGDLQGTPLTAIDSVTQAVQKRRVLPYGETRGAAPTDWPGQRDFHGGTSDPDTGLVQLGARQYDKSIGRFISVDSLVDFSDQRQMSGYAYANHNPVSYNDAGGNFVVVIAVPVIVVVFVVLIVMVAMLQAYQQSVTTVSWEEKVDNIWNVLKWAWDSIVKLVKVVTTVIVTMWRLITVAVMSIVAKTVVIYKTIIKHFADKKKPRNNQKAQRNDGKSNSQSNRGNQNRGNQNRGNNGKGKPQEGNPGKPQQPRQQPRQQQPRKPKQQQPQQSRLGREARPDEPIYRGTKPDGAKPWEARKGVDYKVDVDGFVKTNGGISTNTSPGALPKGFDALRIDPTKLDPRLAIRQTGNPETSTHFEIAVRDGLKVTESDYLGALKALFH</sequence>
<dbReference type="InterPro" id="IPR050708">
    <property type="entry name" value="T6SS_VgrG/RHS"/>
</dbReference>
<dbReference type="InterPro" id="IPR056823">
    <property type="entry name" value="TEN-like_YD-shell"/>
</dbReference>
<feature type="compositionally biased region" description="Basic and acidic residues" evidence="2">
    <location>
        <begin position="2000"/>
        <end position="2024"/>
    </location>
</feature>
<dbReference type="InterPro" id="IPR031325">
    <property type="entry name" value="RHS_repeat"/>
</dbReference>
<name>A0A4R4ZI51_9ACTN</name>
<dbReference type="NCBIfam" id="TIGR03696">
    <property type="entry name" value="Rhs_assc_core"/>
    <property type="match status" value="1"/>
</dbReference>
<comment type="caution">
    <text evidence="5">The sequence shown here is derived from an EMBL/GenBank/DDBJ whole genome shotgun (WGS) entry which is preliminary data.</text>
</comment>
<dbReference type="RefSeq" id="WP_132170472.1">
    <property type="nucleotide sequence ID" value="NZ_SMKX01000067.1"/>
</dbReference>
<feature type="compositionally biased region" description="Low complexity" evidence="2">
    <location>
        <begin position="1590"/>
        <end position="1604"/>
    </location>
</feature>
<keyword evidence="1" id="KW-0677">Repeat</keyword>
<evidence type="ECO:0000256" key="3">
    <source>
        <dbReference type="SAM" id="Phobius"/>
    </source>
</evidence>
<feature type="region of interest" description="Disordered" evidence="2">
    <location>
        <begin position="873"/>
        <end position="910"/>
    </location>
</feature>
<dbReference type="PANTHER" id="PTHR32305:SF17">
    <property type="entry name" value="TRNA NUCLEASE WAPA"/>
    <property type="match status" value="1"/>
</dbReference>